<reference evidence="3" key="1">
    <citation type="submission" date="2017-02" db="UniProtKB">
        <authorList>
            <consortium name="WormBaseParasite"/>
        </authorList>
    </citation>
    <scope>IDENTIFICATION</scope>
</reference>
<name>A0A0N4VCC2_ENTVE</name>
<evidence type="ECO:0000313" key="2">
    <source>
        <dbReference type="Proteomes" id="UP000274131"/>
    </source>
</evidence>
<dbReference type="AlphaFoldDB" id="A0A0N4VCC2"/>
<evidence type="ECO:0000313" key="1">
    <source>
        <dbReference type="EMBL" id="VDD92944.1"/>
    </source>
</evidence>
<keyword evidence="2" id="KW-1185">Reference proteome</keyword>
<dbReference type="Proteomes" id="UP000274131">
    <property type="component" value="Unassembled WGS sequence"/>
</dbReference>
<evidence type="ECO:0000313" key="3">
    <source>
        <dbReference type="WBParaSite" id="EVEC_0000821101-mRNA-1"/>
    </source>
</evidence>
<dbReference type="WBParaSite" id="EVEC_0000821101-mRNA-1">
    <property type="protein sequence ID" value="EVEC_0000821101-mRNA-1"/>
    <property type="gene ID" value="EVEC_0000821101"/>
</dbReference>
<proteinExistence type="predicted"/>
<sequence length="55" mass="6843">MMMMMVMMMMTTTVMMMLSLIFLFIYLTTVNQLRRLIRNYKEENKKNFKITLQFF</sequence>
<organism evidence="3">
    <name type="scientific">Enterobius vermicularis</name>
    <name type="common">Human pinworm</name>
    <dbReference type="NCBI Taxonomy" id="51028"/>
    <lineage>
        <taxon>Eukaryota</taxon>
        <taxon>Metazoa</taxon>
        <taxon>Ecdysozoa</taxon>
        <taxon>Nematoda</taxon>
        <taxon>Chromadorea</taxon>
        <taxon>Rhabditida</taxon>
        <taxon>Spirurina</taxon>
        <taxon>Oxyuridomorpha</taxon>
        <taxon>Oxyuroidea</taxon>
        <taxon>Oxyuridae</taxon>
        <taxon>Enterobius</taxon>
    </lineage>
</organism>
<reference evidence="1 2" key="2">
    <citation type="submission" date="2018-10" db="EMBL/GenBank/DDBJ databases">
        <authorList>
            <consortium name="Pathogen Informatics"/>
        </authorList>
    </citation>
    <scope>NUCLEOTIDE SEQUENCE [LARGE SCALE GENOMIC DNA]</scope>
</reference>
<protein>
    <submittedName>
        <fullName evidence="1 3">Uncharacterized protein</fullName>
    </submittedName>
</protein>
<gene>
    <name evidence="1" type="ORF">EVEC_LOCUS7695</name>
</gene>
<dbReference type="EMBL" id="UXUI01009048">
    <property type="protein sequence ID" value="VDD92944.1"/>
    <property type="molecule type" value="Genomic_DNA"/>
</dbReference>
<accession>A0A0N4VCC2</accession>